<feature type="domain" description="Multidrug resistance protein MdtA-like barrel-sandwich hybrid" evidence="3">
    <location>
        <begin position="82"/>
        <end position="202"/>
    </location>
</feature>
<dbReference type="Pfam" id="PF25954">
    <property type="entry name" value="Beta-barrel_RND_2"/>
    <property type="match status" value="1"/>
</dbReference>
<dbReference type="SUPFAM" id="SSF111369">
    <property type="entry name" value="HlyD-like secretion proteins"/>
    <property type="match status" value="1"/>
</dbReference>
<dbReference type="OrthoDB" id="9806939at2"/>
<feature type="compositionally biased region" description="Polar residues" evidence="2">
    <location>
        <begin position="356"/>
        <end position="372"/>
    </location>
</feature>
<comment type="similarity">
    <text evidence="1">Belongs to the membrane fusion protein (MFP) (TC 8.A.1) family.</text>
</comment>
<reference evidence="6" key="1">
    <citation type="submission" date="2017-11" db="EMBL/GenBank/DDBJ databases">
        <authorList>
            <person name="Kuznetsova I."/>
            <person name="Sazanova A."/>
            <person name="Chirak E."/>
            <person name="Safronova V."/>
            <person name="Willems A."/>
        </authorList>
    </citation>
    <scope>NUCLEOTIDE SEQUENCE [LARGE SCALE GENOMIC DNA]</scope>
    <source>
        <strain evidence="6">PEPV15</strain>
    </source>
</reference>
<feature type="region of interest" description="Disordered" evidence="2">
    <location>
        <begin position="356"/>
        <end position="382"/>
    </location>
</feature>
<proteinExistence type="inferred from homology"/>
<keyword evidence="6" id="KW-1185">Reference proteome</keyword>
<dbReference type="PANTHER" id="PTHR30469">
    <property type="entry name" value="MULTIDRUG RESISTANCE PROTEIN MDTA"/>
    <property type="match status" value="1"/>
</dbReference>
<dbReference type="GO" id="GO:0015562">
    <property type="term" value="F:efflux transmembrane transporter activity"/>
    <property type="evidence" value="ECO:0007669"/>
    <property type="project" value="TreeGrafter"/>
</dbReference>
<dbReference type="Proteomes" id="UP000241158">
    <property type="component" value="Unassembled WGS sequence"/>
</dbReference>
<evidence type="ECO:0000256" key="1">
    <source>
        <dbReference type="ARBA" id="ARBA00009477"/>
    </source>
</evidence>
<dbReference type="Gene3D" id="2.40.50.100">
    <property type="match status" value="1"/>
</dbReference>
<dbReference type="NCBIfam" id="TIGR01730">
    <property type="entry name" value="RND_mfp"/>
    <property type="match status" value="1"/>
</dbReference>
<evidence type="ECO:0000259" key="3">
    <source>
        <dbReference type="Pfam" id="PF25917"/>
    </source>
</evidence>
<gene>
    <name evidence="5" type="ORF">CU100_02245</name>
</gene>
<dbReference type="InterPro" id="IPR058625">
    <property type="entry name" value="MdtA-like_BSH"/>
</dbReference>
<accession>A0A2P7B2F0</accession>
<evidence type="ECO:0000313" key="6">
    <source>
        <dbReference type="Proteomes" id="UP000241158"/>
    </source>
</evidence>
<dbReference type="Gene3D" id="2.40.30.170">
    <property type="match status" value="1"/>
</dbReference>
<sequence length="382" mass="40246">MRLGKQLVTALLILAVAGAGWLYFFPRSKAGIDRTPTAATEPAVGQRRGGQALPLVVVRAASEAKINDKLSAIGTGKAKSSVAVTPFTAGRLTDILVTSGTKVKAGDVIARLDSEAEIILVDKARVALSDAQTKLKRAESLRSSNTVSAVQLSEAALAVDNAALNVREAELALDRRAIKAPIGGIVGILPINAGNYVTISTTIATIDDRSDLLVDFWVPERFAPSITVDLPVTATSIARPGETFKGTISAIDNRVDPTSRTLHVQAKIMNPNDALREGMAFQMSVAFPGDTYPTVDPLAVQWGTDGAYVWRIADNKATRVPVRIVQRNTASVLVDADIKPGDQIVAEGVQSVRQDGTVQIKGQPSPQANTEAGPTASVGERG</sequence>
<protein>
    <submittedName>
        <fullName evidence="5">Efflux transporter periplasmic adaptor subunit</fullName>
    </submittedName>
</protein>
<evidence type="ECO:0000259" key="4">
    <source>
        <dbReference type="Pfam" id="PF25954"/>
    </source>
</evidence>
<feature type="domain" description="CusB-like beta-barrel" evidence="4">
    <location>
        <begin position="215"/>
        <end position="286"/>
    </location>
</feature>
<dbReference type="RefSeq" id="WP_106714922.1">
    <property type="nucleotide sequence ID" value="NZ_JACHXT010000002.1"/>
</dbReference>
<dbReference type="EMBL" id="PGGN01000001">
    <property type="protein sequence ID" value="PSH60639.1"/>
    <property type="molecule type" value="Genomic_DNA"/>
</dbReference>
<dbReference type="FunFam" id="2.40.30.170:FF:000010">
    <property type="entry name" value="Efflux RND transporter periplasmic adaptor subunit"/>
    <property type="match status" value="1"/>
</dbReference>
<dbReference type="Gene3D" id="2.40.420.20">
    <property type="match status" value="1"/>
</dbReference>
<dbReference type="InterPro" id="IPR058792">
    <property type="entry name" value="Beta-barrel_RND_2"/>
</dbReference>
<evidence type="ECO:0000256" key="2">
    <source>
        <dbReference type="SAM" id="MobiDB-lite"/>
    </source>
</evidence>
<evidence type="ECO:0000313" key="5">
    <source>
        <dbReference type="EMBL" id="PSH60639.1"/>
    </source>
</evidence>
<comment type="caution">
    <text evidence="5">The sequence shown here is derived from an EMBL/GenBank/DDBJ whole genome shotgun (WGS) entry which is preliminary data.</text>
</comment>
<dbReference type="Pfam" id="PF25917">
    <property type="entry name" value="BSH_RND"/>
    <property type="match status" value="1"/>
</dbReference>
<dbReference type="AlphaFoldDB" id="A0A2P7B2F0"/>
<name>A0A2P7B2F0_9HYPH</name>
<dbReference type="Gene3D" id="1.10.287.470">
    <property type="entry name" value="Helix hairpin bin"/>
    <property type="match status" value="1"/>
</dbReference>
<organism evidence="5 6">
    <name type="scientific">Phyllobacterium endophyticum</name>
    <dbReference type="NCBI Taxonomy" id="1149773"/>
    <lineage>
        <taxon>Bacteria</taxon>
        <taxon>Pseudomonadati</taxon>
        <taxon>Pseudomonadota</taxon>
        <taxon>Alphaproteobacteria</taxon>
        <taxon>Hyphomicrobiales</taxon>
        <taxon>Phyllobacteriaceae</taxon>
        <taxon>Phyllobacterium</taxon>
    </lineage>
</organism>
<dbReference type="InterPro" id="IPR006143">
    <property type="entry name" value="RND_pump_MFP"/>
</dbReference>
<dbReference type="GO" id="GO:1990281">
    <property type="term" value="C:efflux pump complex"/>
    <property type="evidence" value="ECO:0007669"/>
    <property type="project" value="TreeGrafter"/>
</dbReference>
<dbReference type="PANTHER" id="PTHR30469:SF11">
    <property type="entry name" value="BLL4320 PROTEIN"/>
    <property type="match status" value="1"/>
</dbReference>